<keyword evidence="12" id="KW-0472">Membrane</keyword>
<organism evidence="17 18">
    <name type="scientific">Filobasidium floriforme</name>
    <dbReference type="NCBI Taxonomy" id="5210"/>
    <lineage>
        <taxon>Eukaryota</taxon>
        <taxon>Fungi</taxon>
        <taxon>Dikarya</taxon>
        <taxon>Basidiomycota</taxon>
        <taxon>Agaricomycotina</taxon>
        <taxon>Tremellomycetes</taxon>
        <taxon>Filobasidiales</taxon>
        <taxon>Filobasidiaceae</taxon>
        <taxon>Filobasidium</taxon>
    </lineage>
</organism>
<dbReference type="Pfam" id="PF00970">
    <property type="entry name" value="FAD_binding_6"/>
    <property type="match status" value="1"/>
</dbReference>
<keyword evidence="7" id="KW-1000">Mitochondrion outer membrane</keyword>
<dbReference type="Pfam" id="PF00175">
    <property type="entry name" value="NAD_binding_1"/>
    <property type="match status" value="1"/>
</dbReference>
<dbReference type="PANTHER" id="PTHR19370">
    <property type="entry name" value="NADH-CYTOCHROME B5 REDUCTASE"/>
    <property type="match status" value="1"/>
</dbReference>
<name>A0A8K0JLM6_9TREE</name>
<comment type="similarity">
    <text evidence="4 15">Belongs to the flavoprotein pyridine nucleotide cytochrome reductase family.</text>
</comment>
<dbReference type="InterPro" id="IPR017927">
    <property type="entry name" value="FAD-bd_FR_type"/>
</dbReference>
<evidence type="ECO:0000256" key="9">
    <source>
        <dbReference type="ARBA" id="ARBA00022989"/>
    </source>
</evidence>
<evidence type="ECO:0000256" key="3">
    <source>
        <dbReference type="ARBA" id="ARBA00005156"/>
    </source>
</evidence>
<evidence type="ECO:0000256" key="6">
    <source>
        <dbReference type="ARBA" id="ARBA00022692"/>
    </source>
</evidence>
<dbReference type="Gene3D" id="2.40.30.10">
    <property type="entry name" value="Translation factors"/>
    <property type="match status" value="1"/>
</dbReference>
<dbReference type="Gene3D" id="3.40.50.80">
    <property type="entry name" value="Nucleotide-binding domain of ferredoxin-NADP reductase (FNR) module"/>
    <property type="match status" value="1"/>
</dbReference>
<feature type="binding site" evidence="14">
    <location>
        <position position="140"/>
    </location>
    <ligand>
        <name>FAD</name>
        <dbReference type="ChEBI" id="CHEBI:57692"/>
    </ligand>
</feature>
<dbReference type="GO" id="GO:0005741">
    <property type="term" value="C:mitochondrial outer membrane"/>
    <property type="evidence" value="ECO:0007669"/>
    <property type="project" value="UniProtKB-SubCell"/>
</dbReference>
<evidence type="ECO:0000313" key="17">
    <source>
        <dbReference type="EMBL" id="KAG7553616.1"/>
    </source>
</evidence>
<evidence type="ECO:0000256" key="11">
    <source>
        <dbReference type="ARBA" id="ARBA00023027"/>
    </source>
</evidence>
<evidence type="ECO:0000256" key="8">
    <source>
        <dbReference type="ARBA" id="ARBA00022827"/>
    </source>
</evidence>
<dbReference type="Proteomes" id="UP000812966">
    <property type="component" value="Unassembled WGS sequence"/>
</dbReference>
<evidence type="ECO:0000256" key="2">
    <source>
        <dbReference type="ARBA" id="ARBA00004294"/>
    </source>
</evidence>
<evidence type="ECO:0000256" key="1">
    <source>
        <dbReference type="ARBA" id="ARBA00001974"/>
    </source>
</evidence>
<dbReference type="InterPro" id="IPR039261">
    <property type="entry name" value="FNR_nucleotide-bd"/>
</dbReference>
<keyword evidence="11 15" id="KW-0520">NAD</keyword>
<feature type="binding site" evidence="14">
    <location>
        <position position="124"/>
    </location>
    <ligand>
        <name>FAD</name>
        <dbReference type="ChEBI" id="CHEBI:57692"/>
    </ligand>
</feature>
<feature type="domain" description="FAD-binding FR-type" evidence="16">
    <location>
        <begin position="61"/>
        <end position="174"/>
    </location>
</feature>
<dbReference type="PROSITE" id="PS51384">
    <property type="entry name" value="FAD_FR"/>
    <property type="match status" value="1"/>
</dbReference>
<evidence type="ECO:0000256" key="14">
    <source>
        <dbReference type="PIRSR" id="PIRSR601834-1"/>
    </source>
</evidence>
<feature type="binding site" evidence="14">
    <location>
        <position position="149"/>
    </location>
    <ligand>
        <name>FAD</name>
        <dbReference type="ChEBI" id="CHEBI:57692"/>
    </ligand>
</feature>
<dbReference type="CDD" id="cd06183">
    <property type="entry name" value="cyt_b5_reduct_like"/>
    <property type="match status" value="1"/>
</dbReference>
<evidence type="ECO:0000256" key="13">
    <source>
        <dbReference type="ARBA" id="ARBA00049138"/>
    </source>
</evidence>
<dbReference type="EC" id="1.6.2.2" evidence="15"/>
<protein>
    <recommendedName>
        <fullName evidence="15">NADH-cytochrome b5 reductase</fullName>
        <ecNumber evidence="15">1.6.2.2</ecNumber>
    </recommendedName>
</protein>
<dbReference type="GO" id="GO:0090524">
    <property type="term" value="F:cytochrome-b5 reductase activity, acting on NADH"/>
    <property type="evidence" value="ECO:0007669"/>
    <property type="project" value="UniProtKB-EC"/>
</dbReference>
<accession>A0A8K0JLM6</accession>
<feature type="binding site" evidence="14">
    <location>
        <position position="142"/>
    </location>
    <ligand>
        <name>FAD</name>
        <dbReference type="ChEBI" id="CHEBI:57692"/>
    </ligand>
</feature>
<keyword evidence="9" id="KW-1133">Transmembrane helix</keyword>
<comment type="cofactor">
    <cofactor evidence="1 14 15">
        <name>FAD</name>
        <dbReference type="ChEBI" id="CHEBI:57692"/>
    </cofactor>
</comment>
<sequence length="317" mass="34846">MKLIRDVLGLAGIDVSVFELIESHLYIKVGILVVALSLGLSLVFASQKNLPNAVAVLPTSSDFHHAKLVQKVHLSHNTALYRFQIPHPVGHMPGLSPEPILGLPIGQHISLTAEINGKEIQRKYTPTTLDGEDPGHFHLVVKTYDQGNISKYLSLLTLGQTVKVKGPSGRFKYDKNLAPHLLMIAGGTGITPMYQIIKASVQDPEDKTQLRLIYANVNQDDILLRDELKGLERKAAGRLKVHYVLNNPPEKWTGGTGFVTSDMIEQYMPEGGPKVEKSKVLLCGPPPMIEAMKRNLVGLGYPAPKALSKLEDQVFNF</sequence>
<dbReference type="InterPro" id="IPR008333">
    <property type="entry name" value="Cbr1-like_FAD-bd_dom"/>
</dbReference>
<reference evidence="17" key="1">
    <citation type="submission" date="2020-04" db="EMBL/GenBank/DDBJ databases">
        <title>Analysis of mating type loci in Filobasidium floriforme.</title>
        <authorList>
            <person name="Nowrousian M."/>
        </authorList>
    </citation>
    <scope>NUCLEOTIDE SEQUENCE</scope>
    <source>
        <strain evidence="17">CBS 6242</strain>
    </source>
</reference>
<dbReference type="InterPro" id="IPR001834">
    <property type="entry name" value="CBR-like"/>
</dbReference>
<keyword evidence="18" id="KW-1185">Reference proteome</keyword>
<dbReference type="InterPro" id="IPR001433">
    <property type="entry name" value="OxRdtase_FAD/NAD-bd"/>
</dbReference>
<evidence type="ECO:0000256" key="5">
    <source>
        <dbReference type="ARBA" id="ARBA00022630"/>
    </source>
</evidence>
<comment type="subcellular location">
    <subcellularLocation>
        <location evidence="2">Mitochondrion outer membrane</location>
    </subcellularLocation>
</comment>
<keyword evidence="7" id="KW-0496">Mitochondrion</keyword>
<dbReference type="SUPFAM" id="SSF52343">
    <property type="entry name" value="Ferredoxin reductase-like, C-terminal NADP-linked domain"/>
    <property type="match status" value="1"/>
</dbReference>
<evidence type="ECO:0000256" key="7">
    <source>
        <dbReference type="ARBA" id="ARBA00022787"/>
    </source>
</evidence>
<keyword evidence="8 14" id="KW-0274">FAD</keyword>
<dbReference type="PRINTS" id="PR00406">
    <property type="entry name" value="CYTB5RDTASE"/>
</dbReference>
<comment type="catalytic activity">
    <reaction evidence="15">
        <text>2 Fe(III)-[cytochrome b5] + NADH = 2 Fe(II)-[cytochrome b5] + NAD(+) + H(+)</text>
        <dbReference type="Rhea" id="RHEA:46680"/>
        <dbReference type="Rhea" id="RHEA-COMP:10438"/>
        <dbReference type="Rhea" id="RHEA-COMP:10439"/>
        <dbReference type="ChEBI" id="CHEBI:15378"/>
        <dbReference type="ChEBI" id="CHEBI:29033"/>
        <dbReference type="ChEBI" id="CHEBI:29034"/>
        <dbReference type="ChEBI" id="CHEBI:57540"/>
        <dbReference type="ChEBI" id="CHEBI:57945"/>
        <dbReference type="EC" id="1.6.2.2"/>
    </reaction>
</comment>
<keyword evidence="10 15" id="KW-0560">Oxidoreductase</keyword>
<gene>
    <name evidence="17" type="ORF">FFLO_02971</name>
</gene>
<keyword evidence="5 14" id="KW-0285">Flavoprotein</keyword>
<dbReference type="SUPFAM" id="SSF63380">
    <property type="entry name" value="Riboflavin synthase domain-like"/>
    <property type="match status" value="1"/>
</dbReference>
<dbReference type="AlphaFoldDB" id="A0A8K0JLM6"/>
<feature type="binding site" evidence="14">
    <location>
        <position position="122"/>
    </location>
    <ligand>
        <name>FAD</name>
        <dbReference type="ChEBI" id="CHEBI:57692"/>
    </ligand>
</feature>
<comment type="catalytic activity">
    <reaction evidence="13">
        <text>2 Fe(3+)-[Dph3] + NADH = 2 Fe(2+)-[Dph3] + NAD(+) + H(+)</text>
        <dbReference type="Rhea" id="RHEA:71231"/>
        <dbReference type="Rhea" id="RHEA-COMP:18002"/>
        <dbReference type="Rhea" id="RHEA-COMP:18003"/>
        <dbReference type="ChEBI" id="CHEBI:15378"/>
        <dbReference type="ChEBI" id="CHEBI:29033"/>
        <dbReference type="ChEBI" id="CHEBI:29034"/>
        <dbReference type="ChEBI" id="CHEBI:57540"/>
        <dbReference type="ChEBI" id="CHEBI:57945"/>
        <dbReference type="ChEBI" id="CHEBI:83228"/>
    </reaction>
    <physiologicalReaction direction="left-to-right" evidence="13">
        <dbReference type="Rhea" id="RHEA:71232"/>
    </physiologicalReaction>
</comment>
<proteinExistence type="inferred from homology"/>
<evidence type="ECO:0000256" key="4">
    <source>
        <dbReference type="ARBA" id="ARBA00006105"/>
    </source>
</evidence>
<dbReference type="PRINTS" id="PR00371">
    <property type="entry name" value="FPNCR"/>
</dbReference>
<dbReference type="FunFam" id="3.40.50.80:FF:000019">
    <property type="entry name" value="NADH-cytochrome b5 reductase"/>
    <property type="match status" value="1"/>
</dbReference>
<dbReference type="EMBL" id="JABELV010000051">
    <property type="protein sequence ID" value="KAG7553616.1"/>
    <property type="molecule type" value="Genomic_DNA"/>
</dbReference>
<feature type="binding site" evidence="14">
    <location>
        <position position="191"/>
    </location>
    <ligand>
        <name>FAD</name>
        <dbReference type="ChEBI" id="CHEBI:57692"/>
    </ligand>
</feature>
<evidence type="ECO:0000256" key="10">
    <source>
        <dbReference type="ARBA" id="ARBA00023002"/>
    </source>
</evidence>
<dbReference type="PANTHER" id="PTHR19370:SF184">
    <property type="entry name" value="NADH-CYTOCHROME B5 REDUCTASE-LIKE"/>
    <property type="match status" value="1"/>
</dbReference>
<comment type="caution">
    <text evidence="17">The sequence shown here is derived from an EMBL/GenBank/DDBJ whole genome shotgun (WGS) entry which is preliminary data.</text>
</comment>
<feature type="binding site" evidence="14">
    <location>
        <position position="150"/>
    </location>
    <ligand>
        <name>FAD</name>
        <dbReference type="ChEBI" id="CHEBI:57692"/>
    </ligand>
</feature>
<evidence type="ECO:0000256" key="15">
    <source>
        <dbReference type="RuleBase" id="RU361226"/>
    </source>
</evidence>
<dbReference type="InterPro" id="IPR001709">
    <property type="entry name" value="Flavoprot_Pyr_Nucl_cyt_Rdtase"/>
</dbReference>
<dbReference type="InterPro" id="IPR017938">
    <property type="entry name" value="Riboflavin_synthase-like_b-brl"/>
</dbReference>
<evidence type="ECO:0000259" key="16">
    <source>
        <dbReference type="PROSITE" id="PS51384"/>
    </source>
</evidence>
<keyword evidence="6" id="KW-0812">Transmembrane</keyword>
<evidence type="ECO:0000313" key="18">
    <source>
        <dbReference type="Proteomes" id="UP000812966"/>
    </source>
</evidence>
<evidence type="ECO:0000256" key="12">
    <source>
        <dbReference type="ARBA" id="ARBA00023136"/>
    </source>
</evidence>
<comment type="pathway">
    <text evidence="3">Protein modification; peptidyl-diphthamide biosynthesis.</text>
</comment>